<gene>
    <name evidence="1" type="ORF">FHS60_001628</name>
</gene>
<reference evidence="1 2" key="1">
    <citation type="submission" date="2020-08" db="EMBL/GenBank/DDBJ databases">
        <title>Genomic Encyclopedia of Type Strains, Phase IV (KMG-IV): sequencing the most valuable type-strain genomes for metagenomic binning, comparative biology and taxonomic classification.</title>
        <authorList>
            <person name="Goeker M."/>
        </authorList>
    </citation>
    <scope>NUCLEOTIDE SEQUENCE [LARGE SCALE GENOMIC DNA]</scope>
    <source>
        <strain evidence="1 2">DSM 22548</strain>
    </source>
</reference>
<evidence type="ECO:0000313" key="2">
    <source>
        <dbReference type="Proteomes" id="UP000541425"/>
    </source>
</evidence>
<proteinExistence type="predicted"/>
<dbReference type="Proteomes" id="UP000541425">
    <property type="component" value="Unassembled WGS sequence"/>
</dbReference>
<organism evidence="1 2">
    <name type="scientific">Alloprevotella rava</name>
    <dbReference type="NCBI Taxonomy" id="671218"/>
    <lineage>
        <taxon>Bacteria</taxon>
        <taxon>Pseudomonadati</taxon>
        <taxon>Bacteroidota</taxon>
        <taxon>Bacteroidia</taxon>
        <taxon>Bacteroidales</taxon>
        <taxon>Prevotellaceae</taxon>
        <taxon>Alloprevotella</taxon>
    </lineage>
</organism>
<evidence type="ECO:0000313" key="1">
    <source>
        <dbReference type="EMBL" id="MBB3703150.1"/>
    </source>
</evidence>
<comment type="caution">
    <text evidence="1">The sequence shown here is derived from an EMBL/GenBank/DDBJ whole genome shotgun (WGS) entry which is preliminary data.</text>
</comment>
<dbReference type="AlphaFoldDB" id="A0A7W5Y1X1"/>
<protein>
    <recommendedName>
        <fullName evidence="3">TerB family tellurite resistance protein</fullName>
    </recommendedName>
</protein>
<dbReference type="InterPro" id="IPR029024">
    <property type="entry name" value="TerB-like"/>
</dbReference>
<name>A0A7W5Y1X1_9BACT</name>
<accession>A0A7W5Y1X1</accession>
<dbReference type="RefSeq" id="WP_221189657.1">
    <property type="nucleotide sequence ID" value="NZ_JACICA010000008.1"/>
</dbReference>
<evidence type="ECO:0008006" key="3">
    <source>
        <dbReference type="Google" id="ProtNLM"/>
    </source>
</evidence>
<dbReference type="SUPFAM" id="SSF158682">
    <property type="entry name" value="TerB-like"/>
    <property type="match status" value="1"/>
</dbReference>
<sequence>MIKEAHLWNKIMKAALAIPGVCIDRQVFLSSTFKDALPPEELSQVLELRPAVVIKRSVIDNLATRLIKYHTRAVTTLSTLTGLPGGPAILASIPTDLAQYYYHVFVLAQKLAYLYGFPDLREKDEKGKPQVTDDMMDMLTLFVGTMMGADIANKVLRDICLDITVQIAKKVPQQALTRSIYYPLVKQVAQHIGVDLSKNSVSKNIGKFIPIIGGIVSGTVTYATFYPGAQRLQKTLHKQMDLLGIESSEAKIQIPNDDIERLVVKALINMSLMNERGKEKKQNFILQYLQHTTLIDTEKKSFAEALREEHAFKVDFREFKDDPVCSTQLMRLLTEIINMSNKISINEKIYFHKIARELGYSTSDLEEFLQEK</sequence>
<dbReference type="EMBL" id="JACICA010000008">
    <property type="protein sequence ID" value="MBB3703150.1"/>
    <property type="molecule type" value="Genomic_DNA"/>
</dbReference>